<dbReference type="PANTHER" id="PTHR47025:SF6">
    <property type="entry name" value="N-LYSINE METHYLTRANSFERASE"/>
    <property type="match status" value="1"/>
</dbReference>
<protein>
    <recommendedName>
        <fullName evidence="4">Tify domain-containing protein</fullName>
    </recommendedName>
</protein>
<evidence type="ECO:0000256" key="1">
    <source>
        <dbReference type="ARBA" id="ARBA00004123"/>
    </source>
</evidence>
<dbReference type="AlphaFoldDB" id="A0A8X7ZF46"/>
<evidence type="ECO:0000256" key="2">
    <source>
        <dbReference type="ARBA" id="ARBA00023242"/>
    </source>
</evidence>
<accession>A0A8X7ZF46</accession>
<evidence type="ECO:0000259" key="4">
    <source>
        <dbReference type="Pfam" id="PF16135"/>
    </source>
</evidence>
<dbReference type="Pfam" id="PF16135">
    <property type="entry name" value="TDBD"/>
    <property type="match status" value="1"/>
</dbReference>
<dbReference type="PANTHER" id="PTHR47025">
    <property type="entry name" value="AUTOIMMUNE REGULATOR"/>
    <property type="match status" value="1"/>
</dbReference>
<comment type="subcellular location">
    <subcellularLocation>
        <location evidence="1">Nucleus</location>
    </subcellularLocation>
</comment>
<comment type="caution">
    <text evidence="5">The sequence shown here is derived from an EMBL/GenBank/DDBJ whole genome shotgun (WGS) entry which is preliminary data.</text>
</comment>
<dbReference type="InterPro" id="IPR032308">
    <property type="entry name" value="TDBD"/>
</dbReference>
<feature type="domain" description="Tify" evidence="4">
    <location>
        <begin position="634"/>
        <end position="688"/>
    </location>
</feature>
<sequence length="741" mass="81115">MELDIGASGEEYGWEIWSVGRKLACRKTSMDLPSAFGASRHLRFSYLKWGALLYEKVLHENFLLVINETFIPSKSSQVFSPEIWSETSICQYHGFHVLLMTCVSTCLTSLEKKKANVKGANQKVHKSFWITRDAGCLNDGDVGFDNSSRMEAKRSHQWFMDSPGPELFSNKKQAVEHSSNNRPVAGMSHMNISPWNNTSSFQSVSGHFSDRLFGSEPLRPNNGSNFLSSGNGNMNMGRKDFIYGSNCSMGLSMSHNIEDPSASISFGGIRKVKVNQVRDSSNDNSSAVGHSYARGDDNIISMGPAYNKTESNTISLGSTYNNGDENTISISPTFSKADGNFISIRHAFSKDDGNFISMGHNYNKGDESILSVGQPFDKEDANFITIGPSYDKEDNHFISMAPSYNKGHDNFISMGPSYDKTSENFILMGSSFSKGGDNIISNGPTYDKADSDIASMAPAQDKGNSGILSMGHNYNKGDNNAISFGGFDDEPETCSSGNIITGYELLVSNQDTAQTSEVSVQNVLPQANSDPQLNTDSAPKIIADPQLNSALEANSKTDTDIKGKEPKASINAAPKNQEPKTPIGSTSKNKELKTSKKVPANNFPSNVKSLLSTGLLDGVPVKYVSWSREKTLQGIIKGTGYLCGCKECGSNKALNAYEFERHANCKTKHPNNHIFFENGKTIYAVVQELKSTPQEVLFNAIQTVTGSHINQKNFCIWKASYQAATRELQRIYGKDEVTVPS</sequence>
<evidence type="ECO:0000313" key="5">
    <source>
        <dbReference type="EMBL" id="KAG6765318.1"/>
    </source>
</evidence>
<keyword evidence="2" id="KW-0539">Nucleus</keyword>
<reference evidence="5" key="1">
    <citation type="journal article" date="2020" name="bioRxiv">
        <title>Hybrid origin of Populus tomentosa Carr. identified through genome sequencing and phylogenomic analysis.</title>
        <authorList>
            <person name="An X."/>
            <person name="Gao K."/>
            <person name="Chen Z."/>
            <person name="Li J."/>
            <person name="Yang X."/>
            <person name="Yang X."/>
            <person name="Zhou J."/>
            <person name="Guo T."/>
            <person name="Zhao T."/>
            <person name="Huang S."/>
            <person name="Miao D."/>
            <person name="Khan W.U."/>
            <person name="Rao P."/>
            <person name="Ye M."/>
            <person name="Lei B."/>
            <person name="Liao W."/>
            <person name="Wang J."/>
            <person name="Ji L."/>
            <person name="Li Y."/>
            <person name="Guo B."/>
            <person name="Mustafa N.S."/>
            <person name="Li S."/>
            <person name="Yun Q."/>
            <person name="Keller S.R."/>
            <person name="Mao J."/>
            <person name="Zhang R."/>
            <person name="Strauss S.H."/>
        </authorList>
    </citation>
    <scope>NUCLEOTIDE SEQUENCE</scope>
    <source>
        <strain evidence="5">GM15</strain>
        <tissue evidence="5">Leaf</tissue>
    </source>
</reference>
<proteinExistence type="predicted"/>
<dbReference type="GO" id="GO:0000977">
    <property type="term" value="F:RNA polymerase II transcription regulatory region sequence-specific DNA binding"/>
    <property type="evidence" value="ECO:0007669"/>
    <property type="project" value="TreeGrafter"/>
</dbReference>
<keyword evidence="6" id="KW-1185">Reference proteome</keyword>
<evidence type="ECO:0000313" key="6">
    <source>
        <dbReference type="Proteomes" id="UP000886885"/>
    </source>
</evidence>
<dbReference type="GO" id="GO:0045944">
    <property type="term" value="P:positive regulation of transcription by RNA polymerase II"/>
    <property type="evidence" value="ECO:0007669"/>
    <property type="project" value="TreeGrafter"/>
</dbReference>
<gene>
    <name evidence="5" type="ORF">POTOM_029349</name>
</gene>
<feature type="compositionally biased region" description="Polar residues" evidence="3">
    <location>
        <begin position="527"/>
        <end position="537"/>
    </location>
</feature>
<dbReference type="EMBL" id="JAAWWB010000015">
    <property type="protein sequence ID" value="KAG6765318.1"/>
    <property type="molecule type" value="Genomic_DNA"/>
</dbReference>
<feature type="region of interest" description="Disordered" evidence="3">
    <location>
        <begin position="527"/>
        <end position="599"/>
    </location>
</feature>
<evidence type="ECO:0000256" key="3">
    <source>
        <dbReference type="SAM" id="MobiDB-lite"/>
    </source>
</evidence>
<organism evidence="5 6">
    <name type="scientific">Populus tomentosa</name>
    <name type="common">Chinese white poplar</name>
    <dbReference type="NCBI Taxonomy" id="118781"/>
    <lineage>
        <taxon>Eukaryota</taxon>
        <taxon>Viridiplantae</taxon>
        <taxon>Streptophyta</taxon>
        <taxon>Embryophyta</taxon>
        <taxon>Tracheophyta</taxon>
        <taxon>Spermatophyta</taxon>
        <taxon>Magnoliopsida</taxon>
        <taxon>eudicotyledons</taxon>
        <taxon>Gunneridae</taxon>
        <taxon>Pentapetalae</taxon>
        <taxon>rosids</taxon>
        <taxon>fabids</taxon>
        <taxon>Malpighiales</taxon>
        <taxon>Salicaceae</taxon>
        <taxon>Saliceae</taxon>
        <taxon>Populus</taxon>
    </lineage>
</organism>
<dbReference type="GO" id="GO:0003682">
    <property type="term" value="F:chromatin binding"/>
    <property type="evidence" value="ECO:0007669"/>
    <property type="project" value="TreeGrafter"/>
</dbReference>
<feature type="compositionally biased region" description="Basic and acidic residues" evidence="3">
    <location>
        <begin position="555"/>
        <end position="567"/>
    </location>
</feature>
<name>A0A8X7ZF46_POPTO</name>
<dbReference type="GO" id="GO:0005634">
    <property type="term" value="C:nucleus"/>
    <property type="evidence" value="ECO:0007669"/>
    <property type="project" value="UniProtKB-SubCell"/>
</dbReference>
<dbReference type="OrthoDB" id="1863332at2759"/>
<dbReference type="GO" id="GO:0042393">
    <property type="term" value="F:histone binding"/>
    <property type="evidence" value="ECO:0007669"/>
    <property type="project" value="TreeGrafter"/>
</dbReference>
<dbReference type="Proteomes" id="UP000886885">
    <property type="component" value="Chromosome 8A"/>
</dbReference>